<dbReference type="InterPro" id="IPR042301">
    <property type="entry name" value="GH115_sf"/>
</dbReference>
<dbReference type="PANTHER" id="PTHR37842:SF2">
    <property type="entry name" value="GYLCOSYL HYDROLASE 115 C-TERMINAL DOMAIN-CONTAINING PROTEIN"/>
    <property type="match status" value="1"/>
</dbReference>
<feature type="domain" description="Gylcosyl hydrolase 115 C-terminal" evidence="3">
    <location>
        <begin position="816"/>
        <end position="1009"/>
    </location>
</feature>
<reference evidence="4" key="1">
    <citation type="submission" date="2022-10" db="EMBL/GenBank/DDBJ databases">
        <title>Determination and structural analysis of whole genome sequence of Sarocladium strictum F4-1.</title>
        <authorList>
            <person name="Hu L."/>
            <person name="Jiang Y."/>
        </authorList>
    </citation>
    <scope>NUCLEOTIDE SEQUENCE</scope>
    <source>
        <strain evidence="4">F4-1</strain>
    </source>
</reference>
<evidence type="ECO:0000313" key="4">
    <source>
        <dbReference type="EMBL" id="KAK0391773.1"/>
    </source>
</evidence>
<dbReference type="Gene3D" id="1.20.58.2150">
    <property type="match status" value="1"/>
</dbReference>
<dbReference type="Gene3D" id="3.30.379.10">
    <property type="entry name" value="Chitobiase/beta-hexosaminidase domain 2-like"/>
    <property type="match status" value="1"/>
</dbReference>
<dbReference type="PANTHER" id="PTHR37842">
    <property type="match status" value="1"/>
</dbReference>
<evidence type="ECO:0000313" key="5">
    <source>
        <dbReference type="Proteomes" id="UP001175261"/>
    </source>
</evidence>
<dbReference type="InterPro" id="IPR029018">
    <property type="entry name" value="Hex-like_dom2"/>
</dbReference>
<name>A0AA39LC26_SARSR</name>
<accession>A0AA39LC26</accession>
<dbReference type="AlphaFoldDB" id="A0AA39LC26"/>
<keyword evidence="1" id="KW-0378">Hydrolase</keyword>
<dbReference type="GO" id="GO:0016787">
    <property type="term" value="F:hydrolase activity"/>
    <property type="evidence" value="ECO:0007669"/>
    <property type="project" value="UniProtKB-KW"/>
</dbReference>
<dbReference type="EMBL" id="JAPDFR010000001">
    <property type="protein sequence ID" value="KAK0391773.1"/>
    <property type="molecule type" value="Genomic_DNA"/>
</dbReference>
<dbReference type="Pfam" id="PF17829">
    <property type="entry name" value="GH115_C"/>
    <property type="match status" value="1"/>
</dbReference>
<dbReference type="Gene3D" id="2.60.120.1620">
    <property type="match status" value="1"/>
</dbReference>
<evidence type="ECO:0000256" key="2">
    <source>
        <dbReference type="SAM" id="SignalP"/>
    </source>
</evidence>
<dbReference type="Proteomes" id="UP001175261">
    <property type="component" value="Unassembled WGS sequence"/>
</dbReference>
<sequence length="1051" mass="118024">MKFLVQVMLGACLPMASALGQKQIISFQSKGGDLLQLAGGKVNNGQIRVSDNEYWGVVRAAGDLAVDFGRVTKSNLTLSNGRDGAEPAEFRYKPVDVRNNTIYRTTEEKSLKGPQYSDPDAANTLIIVGTIGHSEIIDSLIEDDKLDVSDIEGKWESFVTKVVENPFDGCDEALVIAGSMPRGTIYGIYDISEQIGVSPWYYWADVPIKTHENIYVSREQKTQGPPSINYRGFFLNDEQPALTSWVLILRLRANYLWPTVWASMVYTDDPNNQPLIYAYEVVLGSSHTEPMMRAQNEFGKYYNSAWAYNENNKTIDEYFRVGVQRAKPYARNSLWTMGMRGTGDTAIEGLGVDVIVDMLETLVHNQQDILQKGLGVDDLSKVPQLWCLYKEVQGYKEEGLEVPEDITLLWADDNWGNIRRLPLKNETDREGGAGVYYHFDYVGDPRDYKWINTIQLEKTAEQMHLAYARKADRIWIVNVGDLKPLEIPISHFLDLATEDWIKAWVGREFGNEHVGDIASIMIRYGMYAARRKYELIEPRIYSVLNYNEAEAVLDQWGTLEDDAQKVYDELDEDYQPAFFQMILHPIKAGRIVHEIYVTAALNNLYAWQKRNAANDMIDHARALLNDDANLTRRWDKLLGGKWAHMMDQTHLGYDGYWQQPMANSLPQMVFVQDTVTSLAGQVRVGIESSNASIPGDDQFHANSGNTLQLPPLDSYGVAARWFEVFSTGTGTCNWTAETDASWIKLSETSGTVGPDGNDTRVWVSIDWEKAPSAPNSTIIPINITTPCRKFEKYAYREPQILLPVNIRSLPENFTEGFVESDGTVSIEGPHYQSIAEPRSGRGSNSSRGITYHTFKNYGRTYAGVGLWPMDLDKIELDEAPALQYEMYLYSNDTLANVTLFLSPTHNYLSDLNPLEYAIALYPANDSNPANPERVHFVGESEEAGMPAQWGHSVSDAVWGVHSNTSTTSFNITDEGAYTLKIWCLFPSIIVQKIVVDLGGVRPSYLGPPESFLVGRDEVGKYNMSSFLDTPDTLGAVTLGKKRRSSGSIGKE</sequence>
<feature type="chain" id="PRO_5041244314" description="Gylcosyl hydrolase 115 C-terminal domain-containing protein" evidence="2">
    <location>
        <begin position="19"/>
        <end position="1051"/>
    </location>
</feature>
<dbReference type="InterPro" id="IPR031924">
    <property type="entry name" value="GH115"/>
</dbReference>
<protein>
    <recommendedName>
        <fullName evidence="3">Gylcosyl hydrolase 115 C-terminal domain-containing protein</fullName>
    </recommendedName>
</protein>
<evidence type="ECO:0000259" key="3">
    <source>
        <dbReference type="Pfam" id="PF17829"/>
    </source>
</evidence>
<gene>
    <name evidence="4" type="ORF">NLU13_1272</name>
</gene>
<dbReference type="Gene3D" id="3.20.20.520">
    <property type="entry name" value="Glycosyl hydrolase family 115"/>
    <property type="match status" value="1"/>
</dbReference>
<evidence type="ECO:0000256" key="1">
    <source>
        <dbReference type="ARBA" id="ARBA00022801"/>
    </source>
</evidence>
<organism evidence="4 5">
    <name type="scientific">Sarocladium strictum</name>
    <name type="common">Black bundle disease fungus</name>
    <name type="synonym">Acremonium strictum</name>
    <dbReference type="NCBI Taxonomy" id="5046"/>
    <lineage>
        <taxon>Eukaryota</taxon>
        <taxon>Fungi</taxon>
        <taxon>Dikarya</taxon>
        <taxon>Ascomycota</taxon>
        <taxon>Pezizomycotina</taxon>
        <taxon>Sordariomycetes</taxon>
        <taxon>Hypocreomycetidae</taxon>
        <taxon>Hypocreales</taxon>
        <taxon>Sarocladiaceae</taxon>
        <taxon>Sarocladium</taxon>
    </lineage>
</organism>
<dbReference type="InterPro" id="IPR041437">
    <property type="entry name" value="GH115_C"/>
</dbReference>
<keyword evidence="2" id="KW-0732">Signal</keyword>
<comment type="caution">
    <text evidence="4">The sequence shown here is derived from an EMBL/GenBank/DDBJ whole genome shotgun (WGS) entry which is preliminary data.</text>
</comment>
<proteinExistence type="predicted"/>
<feature type="signal peptide" evidence="2">
    <location>
        <begin position="1"/>
        <end position="18"/>
    </location>
</feature>
<dbReference type="Pfam" id="PF15979">
    <property type="entry name" value="Glyco_hydro_115"/>
    <property type="match status" value="1"/>
</dbReference>
<keyword evidence="5" id="KW-1185">Reference proteome</keyword>